<protein>
    <submittedName>
        <fullName evidence="2">Diiron oxygenase</fullName>
    </submittedName>
</protein>
<dbReference type="SUPFAM" id="SSF47240">
    <property type="entry name" value="Ferritin-like"/>
    <property type="match status" value="1"/>
</dbReference>
<dbReference type="InterPro" id="IPR009078">
    <property type="entry name" value="Ferritin-like_SF"/>
</dbReference>
<name>A0ABN9NGA0_9MYCO</name>
<sequence length="367" mass="41215">MFGITVGLLESALLGAALAACLTLLILVHANARTRRSTHVTGDSAYTSRLATLSESSVRHRFDPLVDIDWDAPDNAIAPNDSRWVLTGGPLARNPWYGRQSLDTQIAMGMWQQANIAKVTLQFESILIRGLVQYAARVPIGSPEHRYCLHETIEECNHVLMFQELVNRIGFDVPGMSGWMRRLSPLMPLYAGPFPNVFFFGVLAGEIPVDVIQTTALREVGGHPLVRQIMAVHVAEEARHIAFADAYLRKRVPNVSGINRLWMSLYVPVVMRLLAQPVAVLPRQFFQQFDVPRRVRKQLKTPSPESRQALRDMFSDIRMLCDDLGLMNPAGRLMWRLCNITGEPSRYRGEPRRTQLPVRSPQAEATG</sequence>
<reference evidence="2 3" key="1">
    <citation type="submission" date="2023-08" db="EMBL/GenBank/DDBJ databases">
        <authorList>
            <person name="Folkvardsen B D."/>
            <person name="Norman A."/>
        </authorList>
    </citation>
    <scope>NUCLEOTIDE SEQUENCE [LARGE SCALE GENOMIC DNA]</scope>
    <source>
        <strain evidence="2 3">Mu0102</strain>
    </source>
</reference>
<gene>
    <name evidence="2" type="ORF">MU0102_002271</name>
</gene>
<accession>A0ABN9NGA0</accession>
<evidence type="ECO:0000256" key="1">
    <source>
        <dbReference type="SAM" id="MobiDB-lite"/>
    </source>
</evidence>
<dbReference type="Proteomes" id="UP001190464">
    <property type="component" value="Chromosome"/>
</dbReference>
<dbReference type="InterPro" id="IPR012348">
    <property type="entry name" value="RNR-like"/>
</dbReference>
<keyword evidence="3" id="KW-1185">Reference proteome</keyword>
<dbReference type="EMBL" id="OY726398">
    <property type="protein sequence ID" value="CAJ1504545.1"/>
    <property type="molecule type" value="Genomic_DNA"/>
</dbReference>
<dbReference type="InterPro" id="IPR025859">
    <property type="entry name" value="AurF/CmlI"/>
</dbReference>
<dbReference type="Gene3D" id="1.10.620.20">
    <property type="entry name" value="Ribonucleotide Reductase, subunit A"/>
    <property type="match status" value="1"/>
</dbReference>
<evidence type="ECO:0000313" key="3">
    <source>
        <dbReference type="Proteomes" id="UP001190464"/>
    </source>
</evidence>
<dbReference type="Pfam" id="PF11583">
    <property type="entry name" value="AurF"/>
    <property type="match status" value="1"/>
</dbReference>
<organism evidence="2 3">
    <name type="scientific">[Mycobacterium] holstebronense</name>
    <dbReference type="NCBI Taxonomy" id="3064288"/>
    <lineage>
        <taxon>Bacteria</taxon>
        <taxon>Bacillati</taxon>
        <taxon>Actinomycetota</taxon>
        <taxon>Actinomycetes</taxon>
        <taxon>Mycobacteriales</taxon>
        <taxon>Mycobacteriaceae</taxon>
        <taxon>Mycolicibacterium</taxon>
    </lineage>
</organism>
<proteinExistence type="predicted"/>
<evidence type="ECO:0000313" key="2">
    <source>
        <dbReference type="EMBL" id="CAJ1504545.1"/>
    </source>
</evidence>
<feature type="region of interest" description="Disordered" evidence="1">
    <location>
        <begin position="346"/>
        <end position="367"/>
    </location>
</feature>
<dbReference type="RefSeq" id="WP_308483236.1">
    <property type="nucleotide sequence ID" value="NZ_OY726398.1"/>
</dbReference>